<reference evidence="3 4" key="1">
    <citation type="journal article" date="2019" name="Nat. Ecol. Evol.">
        <title>Megaphylogeny resolves global patterns of mushroom evolution.</title>
        <authorList>
            <person name="Varga T."/>
            <person name="Krizsan K."/>
            <person name="Foldi C."/>
            <person name="Dima B."/>
            <person name="Sanchez-Garcia M."/>
            <person name="Sanchez-Ramirez S."/>
            <person name="Szollosi G.J."/>
            <person name="Szarkandi J.G."/>
            <person name="Papp V."/>
            <person name="Albert L."/>
            <person name="Andreopoulos W."/>
            <person name="Angelini C."/>
            <person name="Antonin V."/>
            <person name="Barry K.W."/>
            <person name="Bougher N.L."/>
            <person name="Buchanan P."/>
            <person name="Buyck B."/>
            <person name="Bense V."/>
            <person name="Catcheside P."/>
            <person name="Chovatia M."/>
            <person name="Cooper J."/>
            <person name="Damon W."/>
            <person name="Desjardin D."/>
            <person name="Finy P."/>
            <person name="Geml J."/>
            <person name="Haridas S."/>
            <person name="Hughes K."/>
            <person name="Justo A."/>
            <person name="Karasinski D."/>
            <person name="Kautmanova I."/>
            <person name="Kiss B."/>
            <person name="Kocsube S."/>
            <person name="Kotiranta H."/>
            <person name="LaButti K.M."/>
            <person name="Lechner B.E."/>
            <person name="Liimatainen K."/>
            <person name="Lipzen A."/>
            <person name="Lukacs Z."/>
            <person name="Mihaltcheva S."/>
            <person name="Morgado L.N."/>
            <person name="Niskanen T."/>
            <person name="Noordeloos M.E."/>
            <person name="Ohm R.A."/>
            <person name="Ortiz-Santana B."/>
            <person name="Ovrebo C."/>
            <person name="Racz N."/>
            <person name="Riley R."/>
            <person name="Savchenko A."/>
            <person name="Shiryaev A."/>
            <person name="Soop K."/>
            <person name="Spirin V."/>
            <person name="Szebenyi C."/>
            <person name="Tomsovsky M."/>
            <person name="Tulloss R.E."/>
            <person name="Uehling J."/>
            <person name="Grigoriev I.V."/>
            <person name="Vagvolgyi C."/>
            <person name="Papp T."/>
            <person name="Martin F.M."/>
            <person name="Miettinen O."/>
            <person name="Hibbett D.S."/>
            <person name="Nagy L.G."/>
        </authorList>
    </citation>
    <scope>NUCLEOTIDE SEQUENCE [LARGE SCALE GENOMIC DNA]</scope>
    <source>
        <strain evidence="3 4">OMC1185</strain>
    </source>
</reference>
<dbReference type="Proteomes" id="UP000305948">
    <property type="component" value="Unassembled WGS sequence"/>
</dbReference>
<proteinExistence type="predicted"/>
<feature type="compositionally biased region" description="Low complexity" evidence="2">
    <location>
        <begin position="25"/>
        <end position="46"/>
    </location>
</feature>
<feature type="region of interest" description="Disordered" evidence="2">
    <location>
        <begin position="1"/>
        <end position="65"/>
    </location>
</feature>
<accession>A0A5C3ML58</accession>
<keyword evidence="4" id="KW-1185">Reference proteome</keyword>
<evidence type="ECO:0000313" key="3">
    <source>
        <dbReference type="EMBL" id="TFK45463.1"/>
    </source>
</evidence>
<evidence type="ECO:0000256" key="1">
    <source>
        <dbReference type="SAM" id="Coils"/>
    </source>
</evidence>
<keyword evidence="1" id="KW-0175">Coiled coil</keyword>
<gene>
    <name evidence="3" type="ORF">OE88DRAFT_1649251</name>
</gene>
<name>A0A5C3ML58_9AGAM</name>
<organism evidence="3 4">
    <name type="scientific">Heliocybe sulcata</name>
    <dbReference type="NCBI Taxonomy" id="5364"/>
    <lineage>
        <taxon>Eukaryota</taxon>
        <taxon>Fungi</taxon>
        <taxon>Dikarya</taxon>
        <taxon>Basidiomycota</taxon>
        <taxon>Agaricomycotina</taxon>
        <taxon>Agaricomycetes</taxon>
        <taxon>Gloeophyllales</taxon>
        <taxon>Gloeophyllaceae</taxon>
        <taxon>Heliocybe</taxon>
    </lineage>
</organism>
<evidence type="ECO:0000313" key="4">
    <source>
        <dbReference type="Proteomes" id="UP000305948"/>
    </source>
</evidence>
<feature type="compositionally biased region" description="Basic and acidic residues" evidence="2">
    <location>
        <begin position="48"/>
        <end position="60"/>
    </location>
</feature>
<feature type="coiled-coil region" evidence="1">
    <location>
        <begin position="107"/>
        <end position="134"/>
    </location>
</feature>
<evidence type="ECO:0000256" key="2">
    <source>
        <dbReference type="SAM" id="MobiDB-lite"/>
    </source>
</evidence>
<protein>
    <submittedName>
        <fullName evidence="3">Uncharacterized protein</fullName>
    </submittedName>
</protein>
<dbReference type="AlphaFoldDB" id="A0A5C3ML58"/>
<dbReference type="EMBL" id="ML213542">
    <property type="protein sequence ID" value="TFK45463.1"/>
    <property type="molecule type" value="Genomic_DNA"/>
</dbReference>
<sequence>MEKNNKKVHKESLASAQQADEKKALGTTALSTATSKQSSSKHGSQKNAHNDDQNSSHESDSTISAKKNADPVSYLHHTETMLQQDFKTFKEYHKHLKVLAFALQDALIQAQDEVESLDECIQGLEAENKELQGMIGKMSEGMQNQSSTGDKDLKLNDGEVLLHLDFAKAWTSNSKWHSKFCKHLKQDGPILCVNISKEYLGRFRNKEIKSITGWSVYKHLKEWYKDESKPKGLQESACKVTLWGTESQRLPGSLSTVCGAH</sequence>